<dbReference type="EMBL" id="NBVN01000005">
    <property type="protein sequence ID" value="PUA31940.1"/>
    <property type="molecule type" value="Genomic_DNA"/>
</dbReference>
<accession>A0A2R7Y338</accession>
<protein>
    <recommendedName>
        <fullName evidence="3">DUF4276 family protein</fullName>
    </recommendedName>
</protein>
<evidence type="ECO:0000313" key="2">
    <source>
        <dbReference type="Proteomes" id="UP000244093"/>
    </source>
</evidence>
<comment type="caution">
    <text evidence="1">The sequence shown here is derived from an EMBL/GenBank/DDBJ whole genome shotgun (WGS) entry which is preliminary data.</text>
</comment>
<reference evidence="1 2" key="1">
    <citation type="journal article" date="2018" name="Syst. Appl. Microbiol.">
        <title>A new symbiotic nanoarchaeote (Candidatus Nanoclepta minutus) and its host (Zestosphaera tikiterensis gen. nov., sp. nov.) from a New Zealand hot spring.</title>
        <authorList>
            <person name="St John E."/>
            <person name="Liu Y."/>
            <person name="Podar M."/>
            <person name="Stott M.B."/>
            <person name="Meneghin J."/>
            <person name="Chen Z."/>
            <person name="Lagutin K."/>
            <person name="Mitchell K."/>
            <person name="Reysenbach A.L."/>
        </authorList>
    </citation>
    <scope>NUCLEOTIDE SEQUENCE [LARGE SCALE GENOMIC DNA]</scope>
    <source>
        <strain evidence="1">NZ3</strain>
    </source>
</reference>
<evidence type="ECO:0000313" key="1">
    <source>
        <dbReference type="EMBL" id="PUA31940.1"/>
    </source>
</evidence>
<gene>
    <name evidence="1" type="ORF">B7O98_08110</name>
</gene>
<name>A0A2R7Y338_9CREN</name>
<sequence length="163" mass="18462">MIAVFVEGSSDAGFIEEVCRRLSVKCKAFVLRGNRVEKAVRKARALVDTYNYILLLKDTHGLAEDTLEKFDKEVSRGLMDLKNKGVVVRVLRVNKSIESWILAGLCEENPEDVVDPERRLSERISKIVVKAEKPYRDIARVIDVDHAIAKSQSFNEFVKALKS</sequence>
<evidence type="ECO:0008006" key="3">
    <source>
        <dbReference type="Google" id="ProtNLM"/>
    </source>
</evidence>
<organism evidence="1 2">
    <name type="scientific">Zestosphaera tikiterensis</name>
    <dbReference type="NCBI Taxonomy" id="1973259"/>
    <lineage>
        <taxon>Archaea</taxon>
        <taxon>Thermoproteota</taxon>
        <taxon>Thermoprotei</taxon>
        <taxon>Desulfurococcales</taxon>
        <taxon>Desulfurococcaceae</taxon>
        <taxon>Zestosphaera</taxon>
    </lineage>
</organism>
<proteinExistence type="predicted"/>
<dbReference type="Proteomes" id="UP000244093">
    <property type="component" value="Unassembled WGS sequence"/>
</dbReference>
<dbReference type="AlphaFoldDB" id="A0A2R7Y338"/>